<dbReference type="EMBL" id="AMVG01000035">
    <property type="protein sequence ID" value="EKJ53926.1"/>
    <property type="molecule type" value="Genomic_DNA"/>
</dbReference>
<name>A0AAV3HHD5_ECOLX</name>
<protein>
    <submittedName>
        <fullName evidence="2">Uncharacterized protein</fullName>
    </submittedName>
</protein>
<feature type="region of interest" description="Disordered" evidence="1">
    <location>
        <begin position="1"/>
        <end position="25"/>
    </location>
</feature>
<evidence type="ECO:0000313" key="3">
    <source>
        <dbReference type="Proteomes" id="UP000006789"/>
    </source>
</evidence>
<gene>
    <name evidence="2" type="ORF">ECEC1870_0074</name>
</gene>
<sequence length="55" mass="6016">MVALANEENGKQINSNPDNTKDGIDGKDILNNGWSCIDVTVYPGPYLNKLNKPLL</sequence>
<organism evidence="2 3">
    <name type="scientific">Escherichia coli EC1870</name>
    <dbReference type="NCBI Taxonomy" id="1005554"/>
    <lineage>
        <taxon>Bacteria</taxon>
        <taxon>Pseudomonadati</taxon>
        <taxon>Pseudomonadota</taxon>
        <taxon>Gammaproteobacteria</taxon>
        <taxon>Enterobacterales</taxon>
        <taxon>Enterobacteriaceae</taxon>
        <taxon>Escherichia</taxon>
    </lineage>
</organism>
<proteinExistence type="predicted"/>
<dbReference type="Proteomes" id="UP000006789">
    <property type="component" value="Unassembled WGS sequence"/>
</dbReference>
<comment type="caution">
    <text evidence="2">The sequence shown here is derived from an EMBL/GenBank/DDBJ whole genome shotgun (WGS) entry which is preliminary data.</text>
</comment>
<evidence type="ECO:0000313" key="2">
    <source>
        <dbReference type="EMBL" id="EKJ53926.1"/>
    </source>
</evidence>
<reference evidence="2 3" key="1">
    <citation type="submission" date="2012-06" db="EMBL/GenBank/DDBJ databases">
        <title>Genomic anatomy of Escherichia coli O157:H7 outbreaks.</title>
        <authorList>
            <person name="Eppinger M."/>
            <person name="Daugherty S."/>
            <person name="Agrawal S."/>
            <person name="Galens K."/>
            <person name="Tallon L."/>
            <person name="Shefchek K."/>
            <person name="Parankush S."/>
            <person name="Cebula T.A."/>
            <person name="Feng P."/>
            <person name="Soderlund R."/>
            <person name="Mammel M.K."/>
            <person name="DebRoy C."/>
            <person name="Dudley E.G."/>
            <person name="Tarr P.I."/>
            <person name="Fraser-Liggett C."/>
            <person name="Ravel J."/>
        </authorList>
    </citation>
    <scope>NUCLEOTIDE SEQUENCE [LARGE SCALE GENOMIC DNA]</scope>
    <source>
        <strain evidence="2 3">EC1870</strain>
    </source>
</reference>
<evidence type="ECO:0000256" key="1">
    <source>
        <dbReference type="SAM" id="MobiDB-lite"/>
    </source>
</evidence>
<dbReference type="AlphaFoldDB" id="A0AAV3HHD5"/>
<accession>A0AAV3HHD5</accession>